<dbReference type="OrthoDB" id="63533at2759"/>
<dbReference type="SUPFAM" id="SSF52540">
    <property type="entry name" value="P-loop containing nucleoside triphosphate hydrolases"/>
    <property type="match status" value="1"/>
</dbReference>
<dbReference type="InterPro" id="IPR005225">
    <property type="entry name" value="Small_GTP-bd"/>
</dbReference>
<keyword evidence="5" id="KW-1185">Reference proteome</keyword>
<comment type="caution">
    <text evidence="4">The sequence shown here is derived from an EMBL/GenBank/DDBJ whole genome shotgun (WGS) entry which is preliminary data.</text>
</comment>
<dbReference type="SMART" id="SM00174">
    <property type="entry name" value="RHO"/>
    <property type="match status" value="1"/>
</dbReference>
<feature type="compositionally biased region" description="Polar residues" evidence="3">
    <location>
        <begin position="165"/>
        <end position="177"/>
    </location>
</feature>
<evidence type="ECO:0000313" key="4">
    <source>
        <dbReference type="EMBL" id="RWS08387.1"/>
    </source>
</evidence>
<dbReference type="NCBIfam" id="TIGR00231">
    <property type="entry name" value="small_GTP"/>
    <property type="match status" value="1"/>
</dbReference>
<organism evidence="4 5">
    <name type="scientific">Dinothrombium tinctorium</name>
    <dbReference type="NCBI Taxonomy" id="1965070"/>
    <lineage>
        <taxon>Eukaryota</taxon>
        <taxon>Metazoa</taxon>
        <taxon>Ecdysozoa</taxon>
        <taxon>Arthropoda</taxon>
        <taxon>Chelicerata</taxon>
        <taxon>Arachnida</taxon>
        <taxon>Acari</taxon>
        <taxon>Acariformes</taxon>
        <taxon>Trombidiformes</taxon>
        <taxon>Prostigmata</taxon>
        <taxon>Anystina</taxon>
        <taxon>Parasitengona</taxon>
        <taxon>Trombidioidea</taxon>
        <taxon>Trombidiidae</taxon>
        <taxon>Dinothrombium</taxon>
    </lineage>
</organism>
<sequence>DSGVGKSSIAQRFVHNTFTPMNESTIGASFITKTFILNNITYKLNIWDTAGQERYRALAPMYYRGSAACIIVYDITSMVEQASFNAVRSWVRELQSHISEHIVIAIAGNKADLKDKREVPFKEAKLFADSIDAIFMETSAQSAYNIKQLFLSIVTRLPKTPLKENPSSQKILLSNTANKEEQGCCGFDSKAKSAKKSSRET</sequence>
<dbReference type="InterPro" id="IPR001806">
    <property type="entry name" value="Small_GTPase"/>
</dbReference>
<evidence type="ECO:0000313" key="5">
    <source>
        <dbReference type="Proteomes" id="UP000285301"/>
    </source>
</evidence>
<evidence type="ECO:0000256" key="2">
    <source>
        <dbReference type="ARBA" id="ARBA00022741"/>
    </source>
</evidence>
<dbReference type="AlphaFoldDB" id="A0A3S3NYG5"/>
<feature type="compositionally biased region" description="Basic residues" evidence="3">
    <location>
        <begin position="192"/>
        <end position="201"/>
    </location>
</feature>
<evidence type="ECO:0000256" key="3">
    <source>
        <dbReference type="SAM" id="MobiDB-lite"/>
    </source>
</evidence>
<dbReference type="SMART" id="SM00173">
    <property type="entry name" value="RAS"/>
    <property type="match status" value="1"/>
</dbReference>
<dbReference type="SMART" id="SM00176">
    <property type="entry name" value="RAN"/>
    <property type="match status" value="1"/>
</dbReference>
<comment type="similarity">
    <text evidence="1">Belongs to the small GTPase superfamily. Rab family.</text>
</comment>
<dbReference type="PROSITE" id="PS51421">
    <property type="entry name" value="RAS"/>
    <property type="match status" value="1"/>
</dbReference>
<dbReference type="PROSITE" id="PS51419">
    <property type="entry name" value="RAB"/>
    <property type="match status" value="1"/>
</dbReference>
<dbReference type="PANTHER" id="PTHR47978">
    <property type="match status" value="1"/>
</dbReference>
<name>A0A3S3NYG5_9ACAR</name>
<dbReference type="GO" id="GO:0003924">
    <property type="term" value="F:GTPase activity"/>
    <property type="evidence" value="ECO:0007669"/>
    <property type="project" value="InterPro"/>
</dbReference>
<dbReference type="Proteomes" id="UP000285301">
    <property type="component" value="Unassembled WGS sequence"/>
</dbReference>
<dbReference type="EMBL" id="NCKU01002993">
    <property type="protein sequence ID" value="RWS08387.1"/>
    <property type="molecule type" value="Genomic_DNA"/>
</dbReference>
<accession>A0A3S3NYG5</accession>
<dbReference type="STRING" id="1965070.A0A3S3NYG5"/>
<proteinExistence type="inferred from homology"/>
<dbReference type="FunFam" id="3.40.50.300:FF:000808">
    <property type="entry name" value="Small GTP-binding protein, putative"/>
    <property type="match status" value="1"/>
</dbReference>
<feature type="region of interest" description="Disordered" evidence="3">
    <location>
        <begin position="163"/>
        <end position="201"/>
    </location>
</feature>
<dbReference type="PRINTS" id="PR00449">
    <property type="entry name" value="RASTRNSFRMNG"/>
</dbReference>
<reference evidence="4 5" key="1">
    <citation type="journal article" date="2018" name="Gigascience">
        <title>Genomes of trombidid mites reveal novel predicted allergens and laterally-transferred genes associated with secondary metabolism.</title>
        <authorList>
            <person name="Dong X."/>
            <person name="Chaisiri K."/>
            <person name="Xia D."/>
            <person name="Armstrong S.D."/>
            <person name="Fang Y."/>
            <person name="Donnelly M.J."/>
            <person name="Kadowaki T."/>
            <person name="McGarry J.W."/>
            <person name="Darby A.C."/>
            <person name="Makepeace B.L."/>
        </authorList>
    </citation>
    <scope>NUCLEOTIDE SEQUENCE [LARGE SCALE GENOMIC DNA]</scope>
    <source>
        <strain evidence="4">UoL-WK</strain>
    </source>
</reference>
<feature type="non-terminal residue" evidence="4">
    <location>
        <position position="1"/>
    </location>
</feature>
<dbReference type="Pfam" id="PF00071">
    <property type="entry name" value="Ras"/>
    <property type="match status" value="1"/>
</dbReference>
<dbReference type="InterPro" id="IPR027417">
    <property type="entry name" value="P-loop_NTPase"/>
</dbReference>
<keyword evidence="2" id="KW-0547">Nucleotide-binding</keyword>
<dbReference type="GO" id="GO:0005525">
    <property type="term" value="F:GTP binding"/>
    <property type="evidence" value="ECO:0007669"/>
    <property type="project" value="InterPro"/>
</dbReference>
<dbReference type="SMART" id="SM00175">
    <property type="entry name" value="RAB"/>
    <property type="match status" value="1"/>
</dbReference>
<dbReference type="Gene3D" id="3.40.50.300">
    <property type="entry name" value="P-loop containing nucleotide triphosphate hydrolases"/>
    <property type="match status" value="1"/>
</dbReference>
<protein>
    <submittedName>
        <fullName evidence="4">Ras-related protein Rab-22A-like protein</fullName>
    </submittedName>
</protein>
<gene>
    <name evidence="4" type="ORF">B4U79_08350</name>
</gene>
<dbReference type="CDD" id="cd01860">
    <property type="entry name" value="Rab5_related"/>
    <property type="match status" value="1"/>
</dbReference>
<evidence type="ECO:0000256" key="1">
    <source>
        <dbReference type="ARBA" id="ARBA00006270"/>
    </source>
</evidence>